<sequence length="535" mass="59466">MAPLTITSVPLEIVTGNILLCLPLRDLVAISCCNKQLSTLCNSDTLWKRKLKFDYDFSVPRNRPLENVSYKAIYQRVCSPWLFVWKCGHIPFPSREPPNFSELRIGARMVSFVAACSAFYALDDKGGLYAWGEESCGPRRSRSKFPFGTEVPSVRLELPNPIKSISIGTSWINAVDSLSQVWFIPDWHQAYRIVDPVLERLSSEALIAQVESGWRFTAILAKSGELHIVYCRLEDFFRRRPSSDCSGNIITTDISLRLATMPPLPALPAIKGGAGGSEEALPPKLVQVATSELIIIGLTDQGHVLQAVMMAGGEPTLFEALERGKILWNYLPFFSEAEKVRMDSMYTSPGTDARTLDPLNYNANLLWRITRQFPQSARARPYSRVVPTPPSTLKIDQVLISGEHICAYSSGPSSTVLLGNANNTDDLRRPKVLPTHQNYPVARFVVTDHDSVFLTPEGRVMGWNRDFGGEYVEEPCALVVPGSKKGWLFLSIAAEGCHIGGLAIEWEEEAVNTRAIAQESESEGEYEYEDGGDEE</sequence>
<proteinExistence type="predicted"/>
<dbReference type="InterPro" id="IPR009091">
    <property type="entry name" value="RCC1/BLIP-II"/>
</dbReference>
<reference evidence="3" key="1">
    <citation type="journal article" date="2014" name="Proc. Natl. Acad. Sci. U.S.A.">
        <title>Extensive sampling of basidiomycete genomes demonstrates inadequacy of the white-rot/brown-rot paradigm for wood decay fungi.</title>
        <authorList>
            <person name="Riley R."/>
            <person name="Salamov A.A."/>
            <person name="Brown D.W."/>
            <person name="Nagy L.G."/>
            <person name="Floudas D."/>
            <person name="Held B.W."/>
            <person name="Levasseur A."/>
            <person name="Lombard V."/>
            <person name="Morin E."/>
            <person name="Otillar R."/>
            <person name="Lindquist E.A."/>
            <person name="Sun H."/>
            <person name="LaButti K.M."/>
            <person name="Schmutz J."/>
            <person name="Jabbour D."/>
            <person name="Luo H."/>
            <person name="Baker S.E."/>
            <person name="Pisabarro A.G."/>
            <person name="Walton J.D."/>
            <person name="Blanchette R.A."/>
            <person name="Henrissat B."/>
            <person name="Martin F."/>
            <person name="Cullen D."/>
            <person name="Hibbett D.S."/>
            <person name="Grigoriev I.V."/>
        </authorList>
    </citation>
    <scope>NUCLEOTIDE SEQUENCE [LARGE SCALE GENOMIC DNA]</scope>
    <source>
        <strain evidence="3">FD-172 SS1</strain>
    </source>
</reference>
<dbReference type="OrthoDB" id="61110at2759"/>
<name>A0A067MDH4_BOTB1</name>
<evidence type="ECO:0000259" key="1">
    <source>
        <dbReference type="Pfam" id="PF00646"/>
    </source>
</evidence>
<organism evidence="2 3">
    <name type="scientific">Botryobasidium botryosum (strain FD-172 SS1)</name>
    <dbReference type="NCBI Taxonomy" id="930990"/>
    <lineage>
        <taxon>Eukaryota</taxon>
        <taxon>Fungi</taxon>
        <taxon>Dikarya</taxon>
        <taxon>Basidiomycota</taxon>
        <taxon>Agaricomycotina</taxon>
        <taxon>Agaricomycetes</taxon>
        <taxon>Cantharellales</taxon>
        <taxon>Botryobasidiaceae</taxon>
        <taxon>Botryobasidium</taxon>
    </lineage>
</organism>
<dbReference type="SUPFAM" id="SSF81383">
    <property type="entry name" value="F-box domain"/>
    <property type="match status" value="1"/>
</dbReference>
<dbReference type="EMBL" id="KL198041">
    <property type="protein sequence ID" value="KDQ13803.1"/>
    <property type="molecule type" value="Genomic_DNA"/>
</dbReference>
<accession>A0A067MDH4</accession>
<dbReference type="InterPro" id="IPR001810">
    <property type="entry name" value="F-box_dom"/>
</dbReference>
<dbReference type="AlphaFoldDB" id="A0A067MDH4"/>
<dbReference type="Pfam" id="PF00646">
    <property type="entry name" value="F-box"/>
    <property type="match status" value="1"/>
</dbReference>
<keyword evidence="3" id="KW-1185">Reference proteome</keyword>
<protein>
    <recommendedName>
        <fullName evidence="1">F-box domain-containing protein</fullName>
    </recommendedName>
</protein>
<dbReference type="Proteomes" id="UP000027195">
    <property type="component" value="Unassembled WGS sequence"/>
</dbReference>
<dbReference type="InParanoid" id="A0A067MDH4"/>
<evidence type="ECO:0000313" key="3">
    <source>
        <dbReference type="Proteomes" id="UP000027195"/>
    </source>
</evidence>
<evidence type="ECO:0000313" key="2">
    <source>
        <dbReference type="EMBL" id="KDQ13803.1"/>
    </source>
</evidence>
<gene>
    <name evidence="2" type="ORF">BOTBODRAFT_175228</name>
</gene>
<dbReference type="STRING" id="930990.A0A067MDH4"/>
<dbReference type="SUPFAM" id="SSF50985">
    <property type="entry name" value="RCC1/BLIP-II"/>
    <property type="match status" value="1"/>
</dbReference>
<feature type="domain" description="F-box" evidence="1">
    <location>
        <begin position="17"/>
        <end position="48"/>
    </location>
</feature>
<dbReference type="InterPro" id="IPR036047">
    <property type="entry name" value="F-box-like_dom_sf"/>
</dbReference>
<dbReference type="Gene3D" id="2.130.10.30">
    <property type="entry name" value="Regulator of chromosome condensation 1/beta-lactamase-inhibitor protein II"/>
    <property type="match status" value="1"/>
</dbReference>
<dbReference type="HOGENOM" id="CLU_508967_0_0_1"/>